<feature type="binding site" evidence="7 8">
    <location>
        <position position="26"/>
    </location>
    <ligand>
        <name>S-adenosyl-L-methionine</name>
        <dbReference type="ChEBI" id="CHEBI:59789"/>
    </ligand>
</feature>
<dbReference type="SUPFAM" id="SSF53335">
    <property type="entry name" value="S-adenosyl-L-methionine-dependent methyltransferases"/>
    <property type="match status" value="1"/>
</dbReference>
<reference evidence="10" key="1">
    <citation type="submission" date="2016-08" db="EMBL/GenBank/DDBJ databases">
        <authorList>
            <person name="Seilhamer J.J."/>
        </authorList>
    </citation>
    <scope>NUCLEOTIDE SEQUENCE</scope>
    <source>
        <strain evidence="10">86-1</strain>
    </source>
</reference>
<evidence type="ECO:0000256" key="2">
    <source>
        <dbReference type="ARBA" id="ARBA00022552"/>
    </source>
</evidence>
<evidence type="ECO:0000313" key="10">
    <source>
        <dbReference type="EMBL" id="SCM70526.1"/>
    </source>
</evidence>
<feature type="binding site" evidence="7 8">
    <location>
        <position position="51"/>
    </location>
    <ligand>
        <name>S-adenosyl-L-methionine</name>
        <dbReference type="ChEBI" id="CHEBI:59789"/>
    </ligand>
</feature>
<dbReference type="InterPro" id="IPR001737">
    <property type="entry name" value="KsgA/Erm"/>
</dbReference>
<dbReference type="SMART" id="SM00650">
    <property type="entry name" value="rADc"/>
    <property type="match status" value="1"/>
</dbReference>
<dbReference type="InterPro" id="IPR020596">
    <property type="entry name" value="rRNA_Ade_Mease_Trfase_CS"/>
</dbReference>
<dbReference type="RefSeq" id="WP_179979340.1">
    <property type="nucleotide sequence ID" value="NZ_LT608333.1"/>
</dbReference>
<evidence type="ECO:0000256" key="4">
    <source>
        <dbReference type="ARBA" id="ARBA00022679"/>
    </source>
</evidence>
<sequence>MTLRTTETSGKGHAPRAKKSLGQHFLRREDICHRIAALIAPCAQDRIVEIGPGPGALTRAIEAAPHSRLLLIEKDRHWAAERQRLGGVNTQAVLADALRFDWRRISVQEPWKVIGNLPYNVASPLIWDIVSRSEGWQMAAFMVQKEVGQRLAAQPDTGHYGALSVWVQSYSRPRMEFVVGPGAFSPPPKVDSAVLSFTPLPLSERPAHPALLSRLLRICFQQRRKQLGGIFRRAAQPGLEDAFKSAQIAPNLRPEVLSHHDFQRISAFWASQLDNMA</sequence>
<keyword evidence="1 7" id="KW-0963">Cytoplasm</keyword>
<dbReference type="NCBIfam" id="TIGR00755">
    <property type="entry name" value="ksgA"/>
    <property type="match status" value="1"/>
</dbReference>
<dbReference type="InterPro" id="IPR029063">
    <property type="entry name" value="SAM-dependent_MTases_sf"/>
</dbReference>
<evidence type="ECO:0000256" key="8">
    <source>
        <dbReference type="PROSITE-ProRule" id="PRU01026"/>
    </source>
</evidence>
<dbReference type="Gene3D" id="3.40.50.150">
    <property type="entry name" value="Vaccinia Virus protein VP39"/>
    <property type="match status" value="1"/>
</dbReference>
<dbReference type="PROSITE" id="PS01131">
    <property type="entry name" value="RRNA_A_DIMETH"/>
    <property type="match status" value="1"/>
</dbReference>
<comment type="catalytic activity">
    <reaction evidence="7">
        <text>adenosine(1518)/adenosine(1519) in 16S rRNA + 4 S-adenosyl-L-methionine = N(6)-dimethyladenosine(1518)/N(6)-dimethyladenosine(1519) in 16S rRNA + 4 S-adenosyl-L-homocysteine + 4 H(+)</text>
        <dbReference type="Rhea" id="RHEA:19609"/>
        <dbReference type="Rhea" id="RHEA-COMP:10232"/>
        <dbReference type="Rhea" id="RHEA-COMP:10233"/>
        <dbReference type="ChEBI" id="CHEBI:15378"/>
        <dbReference type="ChEBI" id="CHEBI:57856"/>
        <dbReference type="ChEBI" id="CHEBI:59789"/>
        <dbReference type="ChEBI" id="CHEBI:74411"/>
        <dbReference type="ChEBI" id="CHEBI:74493"/>
        <dbReference type="EC" id="2.1.1.182"/>
    </reaction>
</comment>
<dbReference type="HAMAP" id="MF_00607">
    <property type="entry name" value="16SrRNA_methyltr_A"/>
    <property type="match status" value="1"/>
</dbReference>
<dbReference type="Gene3D" id="1.10.8.100">
    <property type="entry name" value="Ribosomal RNA adenine dimethylase-like, domain 2"/>
    <property type="match status" value="1"/>
</dbReference>
<evidence type="ECO:0000259" key="9">
    <source>
        <dbReference type="SMART" id="SM00650"/>
    </source>
</evidence>
<keyword evidence="6 7" id="KW-0694">RNA-binding</keyword>
<gene>
    <name evidence="7 10" type="primary">rsmA</name>
    <name evidence="7" type="synonym">ksgA</name>
    <name evidence="10" type="ORF">KL86DES1_10462</name>
</gene>
<feature type="binding site" evidence="7 8">
    <location>
        <position position="116"/>
    </location>
    <ligand>
        <name>S-adenosyl-L-methionine</name>
        <dbReference type="ChEBI" id="CHEBI:59789"/>
    </ligand>
</feature>
<keyword evidence="4 7" id="KW-0808">Transferase</keyword>
<organism evidence="10">
    <name type="scientific">uncultured Desulfovibrio sp</name>
    <dbReference type="NCBI Taxonomy" id="167968"/>
    <lineage>
        <taxon>Bacteria</taxon>
        <taxon>Pseudomonadati</taxon>
        <taxon>Thermodesulfobacteriota</taxon>
        <taxon>Desulfovibrionia</taxon>
        <taxon>Desulfovibrionales</taxon>
        <taxon>Desulfovibrionaceae</taxon>
        <taxon>Desulfovibrio</taxon>
        <taxon>environmental samples</taxon>
    </lineage>
</organism>
<comment type="function">
    <text evidence="7">Specifically dimethylates two adjacent adenosines (A1518 and A1519) in the loop of a conserved hairpin near the 3'-end of 16S rRNA in the 30S particle. May play a critical role in biogenesis of 30S subunits.</text>
</comment>
<comment type="similarity">
    <text evidence="7">Belongs to the class I-like SAM-binding methyltransferase superfamily. rRNA adenine N(6)-methyltransferase family. RsmA subfamily.</text>
</comment>
<dbReference type="EC" id="2.1.1.182" evidence="7"/>
<evidence type="ECO:0000256" key="5">
    <source>
        <dbReference type="ARBA" id="ARBA00022691"/>
    </source>
</evidence>
<dbReference type="GO" id="GO:0005829">
    <property type="term" value="C:cytosol"/>
    <property type="evidence" value="ECO:0007669"/>
    <property type="project" value="TreeGrafter"/>
</dbReference>
<dbReference type="AlphaFoldDB" id="A0A212KZ40"/>
<dbReference type="InterPro" id="IPR023165">
    <property type="entry name" value="rRNA_Ade_diMease-like_C"/>
</dbReference>
<evidence type="ECO:0000256" key="7">
    <source>
        <dbReference type="HAMAP-Rule" id="MF_00607"/>
    </source>
</evidence>
<feature type="binding site" evidence="7 8">
    <location>
        <position position="96"/>
    </location>
    <ligand>
        <name>S-adenosyl-L-methionine</name>
        <dbReference type="ChEBI" id="CHEBI:59789"/>
    </ligand>
</feature>
<dbReference type="PANTHER" id="PTHR11727:SF7">
    <property type="entry name" value="DIMETHYLADENOSINE TRANSFERASE-RELATED"/>
    <property type="match status" value="1"/>
</dbReference>
<evidence type="ECO:0000256" key="6">
    <source>
        <dbReference type="ARBA" id="ARBA00022884"/>
    </source>
</evidence>
<dbReference type="InterPro" id="IPR020598">
    <property type="entry name" value="rRNA_Ade_methylase_Trfase_N"/>
</dbReference>
<evidence type="ECO:0000256" key="1">
    <source>
        <dbReference type="ARBA" id="ARBA00022490"/>
    </source>
</evidence>
<accession>A0A212KZ40</accession>
<evidence type="ECO:0000256" key="3">
    <source>
        <dbReference type="ARBA" id="ARBA00022603"/>
    </source>
</evidence>
<keyword evidence="2 7" id="KW-0698">rRNA processing</keyword>
<dbReference type="InterPro" id="IPR011530">
    <property type="entry name" value="rRNA_adenine_dimethylase"/>
</dbReference>
<name>A0A212KZ40_9BACT</name>
<dbReference type="GO" id="GO:0052908">
    <property type="term" value="F:16S rRNA (adenine(1518)-N(6)/adenine(1519)-N(6))-dimethyltransferase activity"/>
    <property type="evidence" value="ECO:0007669"/>
    <property type="project" value="UniProtKB-EC"/>
</dbReference>
<feature type="binding site" evidence="7 8">
    <location>
        <position position="24"/>
    </location>
    <ligand>
        <name>S-adenosyl-L-methionine</name>
        <dbReference type="ChEBI" id="CHEBI:59789"/>
    </ligand>
</feature>
<comment type="subcellular location">
    <subcellularLocation>
        <location evidence="7">Cytoplasm</location>
    </subcellularLocation>
</comment>
<feature type="binding site" evidence="7 8">
    <location>
        <position position="73"/>
    </location>
    <ligand>
        <name>S-adenosyl-L-methionine</name>
        <dbReference type="ChEBI" id="CHEBI:59789"/>
    </ligand>
</feature>
<keyword evidence="5 7" id="KW-0949">S-adenosyl-L-methionine</keyword>
<feature type="domain" description="Ribosomal RNA adenine methylase transferase N-terminal" evidence="9">
    <location>
        <begin position="31"/>
        <end position="201"/>
    </location>
</feature>
<proteinExistence type="inferred from homology"/>
<dbReference type="PROSITE" id="PS51689">
    <property type="entry name" value="SAM_RNA_A_N6_MT"/>
    <property type="match status" value="1"/>
</dbReference>
<keyword evidence="3 7" id="KW-0489">Methyltransferase</keyword>
<dbReference type="GO" id="GO:0003723">
    <property type="term" value="F:RNA binding"/>
    <property type="evidence" value="ECO:0007669"/>
    <property type="project" value="UniProtKB-UniRule"/>
</dbReference>
<protein>
    <recommendedName>
        <fullName evidence="7">Ribosomal RNA small subunit methyltransferase A</fullName>
        <ecNumber evidence="7">2.1.1.182</ecNumber>
    </recommendedName>
    <alternativeName>
        <fullName evidence="7">16S rRNA (adenine(1518)-N(6)/adenine(1519)-N(6))-dimethyltransferase</fullName>
    </alternativeName>
    <alternativeName>
        <fullName evidence="7">16S rRNA dimethyladenosine transferase</fullName>
    </alternativeName>
    <alternativeName>
        <fullName evidence="7">16S rRNA dimethylase</fullName>
    </alternativeName>
    <alternativeName>
        <fullName evidence="7">S-adenosylmethionine-6-N', N'-adenosyl(rRNA) dimethyltransferase</fullName>
    </alternativeName>
</protein>
<dbReference type="Pfam" id="PF00398">
    <property type="entry name" value="RrnaAD"/>
    <property type="match status" value="1"/>
</dbReference>
<dbReference type="EMBL" id="FMJC01000001">
    <property type="protein sequence ID" value="SCM70526.1"/>
    <property type="molecule type" value="Genomic_DNA"/>
</dbReference>
<dbReference type="CDD" id="cd02440">
    <property type="entry name" value="AdoMet_MTases"/>
    <property type="match status" value="1"/>
</dbReference>
<dbReference type="PANTHER" id="PTHR11727">
    <property type="entry name" value="DIMETHYLADENOSINE TRANSFERASE"/>
    <property type="match status" value="1"/>
</dbReference>